<reference evidence="5" key="1">
    <citation type="submission" date="2021-01" db="EMBL/GenBank/DDBJ databases">
        <title>Active Sulfur Cycling in an Early Earth Analoge.</title>
        <authorList>
            <person name="Hahn C.R."/>
            <person name="Youssef N.H."/>
            <person name="Elshahed M."/>
        </authorList>
    </citation>
    <scope>NUCLEOTIDE SEQUENCE</scope>
    <source>
        <strain evidence="5">Zod_Metabat.1151</strain>
    </source>
</reference>
<dbReference type="InterPro" id="IPR033248">
    <property type="entry name" value="Transketolase_C"/>
</dbReference>
<comment type="cofactor">
    <cofactor evidence="1">
        <name>thiamine diphosphate</name>
        <dbReference type="ChEBI" id="CHEBI:58937"/>
    </cofactor>
</comment>
<evidence type="ECO:0000259" key="4">
    <source>
        <dbReference type="SMART" id="SM00861"/>
    </source>
</evidence>
<organism evidence="5 6">
    <name type="scientific">Candidatus Iainarchaeum sp</name>
    <dbReference type="NCBI Taxonomy" id="3101447"/>
    <lineage>
        <taxon>Archaea</taxon>
        <taxon>Candidatus Iainarchaeota</taxon>
        <taxon>Candidatus Iainarchaeia</taxon>
        <taxon>Candidatus Iainarchaeales</taxon>
        <taxon>Candidatus Iainarchaeaceae</taxon>
        <taxon>Candidatus Iainarchaeum</taxon>
    </lineage>
</organism>
<dbReference type="Gene3D" id="3.40.50.970">
    <property type="match status" value="1"/>
</dbReference>
<dbReference type="InterPro" id="IPR005475">
    <property type="entry name" value="Transketolase-like_Pyr-bd"/>
</dbReference>
<dbReference type="SUPFAM" id="SSF52922">
    <property type="entry name" value="TK C-terminal domain-like"/>
    <property type="match status" value="1"/>
</dbReference>
<dbReference type="Proteomes" id="UP000809243">
    <property type="component" value="Unassembled WGS sequence"/>
</dbReference>
<evidence type="ECO:0000256" key="2">
    <source>
        <dbReference type="ARBA" id="ARBA00007131"/>
    </source>
</evidence>
<evidence type="ECO:0000256" key="3">
    <source>
        <dbReference type="ARBA" id="ARBA00023052"/>
    </source>
</evidence>
<dbReference type="InterPro" id="IPR029061">
    <property type="entry name" value="THDP-binding"/>
</dbReference>
<dbReference type="CDD" id="cd07033">
    <property type="entry name" value="TPP_PYR_DXS_TK_like"/>
    <property type="match status" value="1"/>
</dbReference>
<dbReference type="PANTHER" id="PTHR43825:SF5">
    <property type="entry name" value="HYPOTHETICAL TRANSKETOLASE FAMILY PROTEIN"/>
    <property type="match status" value="1"/>
</dbReference>
<dbReference type="Pfam" id="PF02779">
    <property type="entry name" value="Transket_pyr"/>
    <property type="match status" value="1"/>
</dbReference>
<dbReference type="InterPro" id="IPR009014">
    <property type="entry name" value="Transketo_C/PFOR_II"/>
</dbReference>
<dbReference type="Gene3D" id="3.40.50.920">
    <property type="match status" value="1"/>
</dbReference>
<dbReference type="SMART" id="SM00861">
    <property type="entry name" value="Transket_pyr"/>
    <property type="match status" value="1"/>
</dbReference>
<gene>
    <name evidence="5" type="ORF">JW744_04770</name>
</gene>
<evidence type="ECO:0000313" key="6">
    <source>
        <dbReference type="Proteomes" id="UP000809243"/>
    </source>
</evidence>
<evidence type="ECO:0000256" key="1">
    <source>
        <dbReference type="ARBA" id="ARBA00001964"/>
    </source>
</evidence>
<comment type="caution">
    <text evidence="5">The sequence shown here is derived from an EMBL/GenBank/DDBJ whole genome shotgun (WGS) entry which is preliminary data.</text>
</comment>
<dbReference type="GO" id="GO:0044272">
    <property type="term" value="P:sulfur compound biosynthetic process"/>
    <property type="evidence" value="ECO:0007669"/>
    <property type="project" value="UniProtKB-ARBA"/>
</dbReference>
<dbReference type="SUPFAM" id="SSF52518">
    <property type="entry name" value="Thiamin diphosphate-binding fold (THDP-binding)"/>
    <property type="match status" value="1"/>
</dbReference>
<dbReference type="PANTHER" id="PTHR43825">
    <property type="entry name" value="PYRUVATE DEHYDROGENASE E1 COMPONENT"/>
    <property type="match status" value="1"/>
</dbReference>
<dbReference type="GO" id="GO:0006082">
    <property type="term" value="P:organic acid metabolic process"/>
    <property type="evidence" value="ECO:0007669"/>
    <property type="project" value="UniProtKB-ARBA"/>
</dbReference>
<keyword evidence="3" id="KW-0786">Thiamine pyrophosphate</keyword>
<dbReference type="FunFam" id="3.40.50.970:FF:000129">
    <property type="entry name" value="Transketolase"/>
    <property type="match status" value="1"/>
</dbReference>
<accession>A0A938YXQ7</accession>
<dbReference type="EMBL" id="JAFGDB010000081">
    <property type="protein sequence ID" value="MBN2067755.1"/>
    <property type="molecule type" value="Genomic_DNA"/>
</dbReference>
<comment type="similarity">
    <text evidence="2">Belongs to the transketolase family.</text>
</comment>
<feature type="domain" description="Transketolase-like pyrimidine-binding" evidence="4">
    <location>
        <begin position="1"/>
        <end position="163"/>
    </location>
</feature>
<proteinExistence type="inferred from homology"/>
<evidence type="ECO:0000313" key="5">
    <source>
        <dbReference type="EMBL" id="MBN2067755.1"/>
    </source>
</evidence>
<dbReference type="AlphaFoldDB" id="A0A938YXQ7"/>
<dbReference type="Pfam" id="PF02780">
    <property type="entry name" value="Transketolase_C"/>
    <property type="match status" value="1"/>
</dbReference>
<name>A0A938YXQ7_9ARCH</name>
<protein>
    <recommendedName>
        <fullName evidence="4">Transketolase-like pyrimidine-binding domain-containing protein</fullName>
    </recommendedName>
</protein>
<sequence length="308" mass="33169">MRKQFADTLLCEAKKNTSILLLTGDLGFSVFEGFMHEFPNRFFNMGVAEVNMVGVAAGLALSGKKPFVYSIVPFVTMRCYEQVRNDVCYQNADVKIVGVGGGFSYGVNGPTHHAISDIAIMRALPNIVVVCPADPVEASLATIAAVKNRGPVYLRLGRNEEPVVHLKEPVFELGKAIELRKGNDASLISTGNMLNNCVIAAEKLCGKGIECRVVSMHTVKPLDKNTVLKAAKETKAVFSVEEHSLVGGLGSAVSEVLAESGNPVLFKRIALPDKFACKIGSQKYLQKINMLSAESIAETVLKTVESGH</sequence>
<dbReference type="InterPro" id="IPR051157">
    <property type="entry name" value="PDH/Transketolase"/>
</dbReference>